<dbReference type="OrthoDB" id="199913at2759"/>
<evidence type="ECO:0000313" key="5">
    <source>
        <dbReference type="Proteomes" id="UP000708208"/>
    </source>
</evidence>
<keyword evidence="5" id="KW-1185">Reference proteome</keyword>
<reference evidence="4" key="1">
    <citation type="submission" date="2021-06" db="EMBL/GenBank/DDBJ databases">
        <authorList>
            <person name="Hodson N. C."/>
            <person name="Mongue J. A."/>
            <person name="Jaron S. K."/>
        </authorList>
    </citation>
    <scope>NUCLEOTIDE SEQUENCE</scope>
</reference>
<feature type="domain" description="Lipase" evidence="3">
    <location>
        <begin position="63"/>
        <end position="342"/>
    </location>
</feature>
<organism evidence="4 5">
    <name type="scientific">Allacma fusca</name>
    <dbReference type="NCBI Taxonomy" id="39272"/>
    <lineage>
        <taxon>Eukaryota</taxon>
        <taxon>Metazoa</taxon>
        <taxon>Ecdysozoa</taxon>
        <taxon>Arthropoda</taxon>
        <taxon>Hexapoda</taxon>
        <taxon>Collembola</taxon>
        <taxon>Symphypleona</taxon>
        <taxon>Sminthuridae</taxon>
        <taxon>Allacma</taxon>
    </lineage>
</organism>
<name>A0A8J2JP70_9HEXA</name>
<evidence type="ECO:0000313" key="4">
    <source>
        <dbReference type="EMBL" id="CAG7723479.1"/>
    </source>
</evidence>
<dbReference type="EMBL" id="CAJVCH010099536">
    <property type="protein sequence ID" value="CAG7723479.1"/>
    <property type="molecule type" value="Genomic_DNA"/>
</dbReference>
<proteinExistence type="inferred from homology"/>
<dbReference type="InterPro" id="IPR000734">
    <property type="entry name" value="TAG_lipase"/>
</dbReference>
<accession>A0A8J2JP70</accession>
<gene>
    <name evidence="4" type="ORF">AFUS01_LOCUS12565</name>
</gene>
<comment type="caution">
    <text evidence="4">The sequence shown here is derived from an EMBL/GenBank/DDBJ whole genome shotgun (WGS) entry which is preliminary data.</text>
</comment>
<protein>
    <recommendedName>
        <fullName evidence="3">Lipase domain-containing protein</fullName>
    </recommendedName>
</protein>
<dbReference type="CDD" id="cd00707">
    <property type="entry name" value="Pancreat_lipase_like"/>
    <property type="match status" value="1"/>
</dbReference>
<feature type="chain" id="PRO_5035276858" description="Lipase domain-containing protein" evidence="2">
    <location>
        <begin position="25"/>
        <end position="345"/>
    </location>
</feature>
<dbReference type="InterPro" id="IPR013818">
    <property type="entry name" value="Lipase"/>
</dbReference>
<evidence type="ECO:0000256" key="1">
    <source>
        <dbReference type="RuleBase" id="RU004262"/>
    </source>
</evidence>
<keyword evidence="2" id="KW-0732">Signal</keyword>
<dbReference type="GO" id="GO:0016042">
    <property type="term" value="P:lipid catabolic process"/>
    <property type="evidence" value="ECO:0007669"/>
    <property type="project" value="TreeGrafter"/>
</dbReference>
<evidence type="ECO:0000256" key="2">
    <source>
        <dbReference type="SAM" id="SignalP"/>
    </source>
</evidence>
<dbReference type="AlphaFoldDB" id="A0A8J2JP70"/>
<feature type="signal peptide" evidence="2">
    <location>
        <begin position="1"/>
        <end position="24"/>
    </location>
</feature>
<sequence length="345" mass="36807">MAKSSFLLCVLALTAFNQLGVTLSSPLPIPYKSTKVLWYPTESGGYVPALLEGGPPVIAADEDKIHFLLFTLQNQNAQREVFVGDKNGLINAGYNSGAPLYILTHGFSSSPTGGPTPKFKTELFRGNRNVNIISIDWSDLAAAPWYDRAAAATKLVGQKTAKLVNFLVAEGMVALKDIHFAGHSLGAHAGGYLGANLGAGKLGRLTGLDPALPLFGEKTDADRIDPTDAAFVDVIHTAAGTLLDGGLAFTEPRGHVDFYPNSGSHQPGCGIDAFGTCSHSRCYAYMGESINNPNAFLACKCNSWDEYNKGQCVCNQSTHLGFHVPTNLRGNFYLKTNGQSPYSQS</sequence>
<dbReference type="Proteomes" id="UP000708208">
    <property type="component" value="Unassembled WGS sequence"/>
</dbReference>
<evidence type="ECO:0000259" key="3">
    <source>
        <dbReference type="Pfam" id="PF00151"/>
    </source>
</evidence>
<dbReference type="Pfam" id="PF00151">
    <property type="entry name" value="Lipase"/>
    <property type="match status" value="1"/>
</dbReference>
<dbReference type="InterPro" id="IPR033906">
    <property type="entry name" value="Lipase_N"/>
</dbReference>
<dbReference type="PANTHER" id="PTHR11610">
    <property type="entry name" value="LIPASE"/>
    <property type="match status" value="1"/>
</dbReference>
<comment type="similarity">
    <text evidence="1">Belongs to the AB hydrolase superfamily. Lipase family.</text>
</comment>
<dbReference type="GO" id="GO:0016298">
    <property type="term" value="F:lipase activity"/>
    <property type="evidence" value="ECO:0007669"/>
    <property type="project" value="InterPro"/>
</dbReference>
<dbReference type="GO" id="GO:0005615">
    <property type="term" value="C:extracellular space"/>
    <property type="evidence" value="ECO:0007669"/>
    <property type="project" value="TreeGrafter"/>
</dbReference>